<evidence type="ECO:0000313" key="2">
    <source>
        <dbReference type="EMBL" id="SBW02751.1"/>
    </source>
</evidence>
<reference evidence="2" key="1">
    <citation type="submission" date="2016-04" db="EMBL/GenBank/DDBJ databases">
        <authorList>
            <person name="Evans L.H."/>
            <person name="Alamgir A."/>
            <person name="Owens N."/>
            <person name="Weber N.D."/>
            <person name="Virtaneva K."/>
            <person name="Barbian K."/>
            <person name="Babar A."/>
            <person name="Rosenke K."/>
        </authorList>
    </citation>
    <scope>NUCLEOTIDE SEQUENCE</scope>
    <source>
        <strain evidence="2">86</strain>
    </source>
</reference>
<feature type="transmembrane region" description="Helical" evidence="1">
    <location>
        <begin position="6"/>
        <end position="27"/>
    </location>
</feature>
<proteinExistence type="predicted"/>
<dbReference type="EMBL" id="FLUN01000001">
    <property type="protein sequence ID" value="SBW02751.1"/>
    <property type="molecule type" value="Genomic_DNA"/>
</dbReference>
<organism evidence="2">
    <name type="scientific">uncultured Eubacteriales bacterium</name>
    <dbReference type="NCBI Taxonomy" id="172733"/>
    <lineage>
        <taxon>Bacteria</taxon>
        <taxon>Bacillati</taxon>
        <taxon>Bacillota</taxon>
        <taxon>Clostridia</taxon>
        <taxon>Eubacteriales</taxon>
        <taxon>environmental samples</taxon>
    </lineage>
</organism>
<evidence type="ECO:0000256" key="1">
    <source>
        <dbReference type="SAM" id="Phobius"/>
    </source>
</evidence>
<dbReference type="AlphaFoldDB" id="A0A212JTG2"/>
<keyword evidence="1" id="KW-0472">Membrane</keyword>
<protein>
    <submittedName>
        <fullName evidence="2">Uncharacterized protein</fullName>
    </submittedName>
</protein>
<keyword evidence="1" id="KW-0812">Transmembrane</keyword>
<accession>A0A212JTG2</accession>
<gene>
    <name evidence="2" type="ORF">KL86CLO1_11691</name>
</gene>
<keyword evidence="1" id="KW-1133">Transmembrane helix</keyword>
<sequence>MNDNQLSILTIIVSGIAVLISLFSAWISRRSIITNAISSNRIEWIAIVRNLIRDFVKEYSGGSNIPVLTNIYSELVLYFNPNGEVYAGLVNAMKKAILEGYTAQNHWNILNCGQAVLDSSWKRMKRESGMSFKTELKISKSFVKERKMSGEGKPPKWTIEIV</sequence>
<name>A0A212JTG2_9FIRM</name>